<reference evidence="3 4" key="1">
    <citation type="journal article" date="2021" name="Nat. Commun.">
        <title>Genetic determinants of endophytism in the Arabidopsis root mycobiome.</title>
        <authorList>
            <person name="Mesny F."/>
            <person name="Miyauchi S."/>
            <person name="Thiergart T."/>
            <person name="Pickel B."/>
            <person name="Atanasova L."/>
            <person name="Karlsson M."/>
            <person name="Huettel B."/>
            <person name="Barry K.W."/>
            <person name="Haridas S."/>
            <person name="Chen C."/>
            <person name="Bauer D."/>
            <person name="Andreopoulos W."/>
            <person name="Pangilinan J."/>
            <person name="LaButti K."/>
            <person name="Riley R."/>
            <person name="Lipzen A."/>
            <person name="Clum A."/>
            <person name="Drula E."/>
            <person name="Henrissat B."/>
            <person name="Kohler A."/>
            <person name="Grigoriev I.V."/>
            <person name="Martin F.M."/>
            <person name="Hacquard S."/>
        </authorList>
    </citation>
    <scope>NUCLEOTIDE SEQUENCE [LARGE SCALE GENOMIC DNA]</scope>
    <source>
        <strain evidence="3 4">MPI-CAGE-CH-0241</strain>
    </source>
</reference>
<comment type="caution">
    <text evidence="3">The sequence shown here is derived from an EMBL/GenBank/DDBJ whole genome shotgun (WGS) entry which is preliminary data.</text>
</comment>
<evidence type="ECO:0000313" key="4">
    <source>
        <dbReference type="Proteomes" id="UP000777438"/>
    </source>
</evidence>
<dbReference type="Proteomes" id="UP000777438">
    <property type="component" value="Unassembled WGS sequence"/>
</dbReference>
<protein>
    <submittedName>
        <fullName evidence="3">Heterokaryon incompatibility protein-domain-containing protein</fullName>
    </submittedName>
</protein>
<evidence type="ECO:0000313" key="3">
    <source>
        <dbReference type="EMBL" id="KAH6887124.1"/>
    </source>
</evidence>
<dbReference type="OrthoDB" id="5018025at2759"/>
<gene>
    <name evidence="3" type="ORF">B0T10DRAFT_575704</name>
</gene>
<name>A0A9P8W4M9_9HYPO</name>
<organism evidence="3 4">
    <name type="scientific">Thelonectria olida</name>
    <dbReference type="NCBI Taxonomy" id="1576542"/>
    <lineage>
        <taxon>Eukaryota</taxon>
        <taxon>Fungi</taxon>
        <taxon>Dikarya</taxon>
        <taxon>Ascomycota</taxon>
        <taxon>Pezizomycotina</taxon>
        <taxon>Sordariomycetes</taxon>
        <taxon>Hypocreomycetidae</taxon>
        <taxon>Hypocreales</taxon>
        <taxon>Nectriaceae</taxon>
        <taxon>Thelonectria</taxon>
    </lineage>
</organism>
<dbReference type="EMBL" id="JAGPYM010000015">
    <property type="protein sequence ID" value="KAH6887124.1"/>
    <property type="molecule type" value="Genomic_DNA"/>
</dbReference>
<sequence length="552" mass="62058">MMKEWITGCETNHAGICNRKESWTPTRLLDLGPDNDSLPRIEEFSDHDSIQIEYAALSHAWGDDFTELCPYHYLESNLEGLKQGIENGLLNASLRDAIAVCRALDIRYLWIDSLCIVRDSVQDLTHEFGLYHKIFGHARVTIAAASAANPSTGFLCRNLESHPAAKMKYGEGTTGESLVVTPVRQESDRTGESDIESSLLNQHGWAMIERTLSSRIIYFCQNKLYFECRGSMQGEDDGALSLEGRISPLWPRTDDTSEDKAMYNTYFHELWRSFVIKACKKRWPSANNRLVGINNIASEMESAVEDFYLPFAGMWYRDLPKEMLWYPDGGERKAIADRRAPTWSWGAIDAEIGFYRGDTGLPKGLEKQMFAVQQLHCEDNEASPGNFAVEVTGYCREISRIRRIDEDDEVLVMMREEYPFDLVIDGEYSEDDTTPRGVSHDEDEASDGDFDADAFGDLDLDDNANNAGEEGILLAHGCLDLDDDDDVTNSGKKFFYLHVNSEHHPTGLVLAQEADNEGVFTRVGVATIAEVGGDVLLNPPFERSDYQSVVLI</sequence>
<dbReference type="AlphaFoldDB" id="A0A9P8W4M9"/>
<proteinExistence type="predicted"/>
<dbReference type="Pfam" id="PF06985">
    <property type="entry name" value="HET"/>
    <property type="match status" value="1"/>
</dbReference>
<dbReference type="PANTHER" id="PTHR33112">
    <property type="entry name" value="DOMAIN PROTEIN, PUTATIVE-RELATED"/>
    <property type="match status" value="1"/>
</dbReference>
<dbReference type="PANTHER" id="PTHR33112:SF16">
    <property type="entry name" value="HETEROKARYON INCOMPATIBILITY DOMAIN-CONTAINING PROTEIN"/>
    <property type="match status" value="1"/>
</dbReference>
<feature type="region of interest" description="Disordered" evidence="1">
    <location>
        <begin position="426"/>
        <end position="447"/>
    </location>
</feature>
<accession>A0A9P8W4M9</accession>
<evidence type="ECO:0000256" key="1">
    <source>
        <dbReference type="SAM" id="MobiDB-lite"/>
    </source>
</evidence>
<keyword evidence="4" id="KW-1185">Reference proteome</keyword>
<feature type="domain" description="Heterokaryon incompatibility" evidence="2">
    <location>
        <begin position="54"/>
        <end position="208"/>
    </location>
</feature>
<evidence type="ECO:0000259" key="2">
    <source>
        <dbReference type="Pfam" id="PF06985"/>
    </source>
</evidence>
<dbReference type="InterPro" id="IPR010730">
    <property type="entry name" value="HET"/>
</dbReference>